<accession>A0AAJ1EK08</accession>
<dbReference type="GO" id="GO:0004176">
    <property type="term" value="F:ATP-dependent peptidase activity"/>
    <property type="evidence" value="ECO:0007669"/>
    <property type="project" value="InterPro"/>
</dbReference>
<dbReference type="GO" id="GO:0004252">
    <property type="term" value="F:serine-type endopeptidase activity"/>
    <property type="evidence" value="ECO:0007669"/>
    <property type="project" value="InterPro"/>
</dbReference>
<gene>
    <name evidence="2" type="ORF">K8G79_03890</name>
</gene>
<dbReference type="InterPro" id="IPR015947">
    <property type="entry name" value="PUA-like_sf"/>
</dbReference>
<dbReference type="InterPro" id="IPR046336">
    <property type="entry name" value="Lon_prtase_N_sf"/>
</dbReference>
<feature type="domain" description="Lon N-terminal" evidence="1">
    <location>
        <begin position="20"/>
        <end position="209"/>
    </location>
</feature>
<dbReference type="Gene3D" id="1.20.58.1480">
    <property type="match status" value="1"/>
</dbReference>
<dbReference type="PROSITE" id="PS51787">
    <property type="entry name" value="LON_N"/>
    <property type="match status" value="1"/>
</dbReference>
<dbReference type="AlphaFoldDB" id="A0AAJ1EK08"/>
<dbReference type="Gene3D" id="2.30.130.40">
    <property type="entry name" value="LON domain-like"/>
    <property type="match status" value="1"/>
</dbReference>
<dbReference type="InterPro" id="IPR003111">
    <property type="entry name" value="Lon_prtase_N"/>
</dbReference>
<dbReference type="Proteomes" id="UP001197609">
    <property type="component" value="Unassembled WGS sequence"/>
</dbReference>
<organism evidence="2 3">
    <name type="scientific">Candidatus Methylomirabilis tolerans</name>
    <dbReference type="NCBI Taxonomy" id="3123416"/>
    <lineage>
        <taxon>Bacteria</taxon>
        <taxon>Candidatus Methylomirabilota</taxon>
        <taxon>Candidatus Methylomirabilia</taxon>
        <taxon>Candidatus Methylomirabilales</taxon>
        <taxon>Candidatus Methylomirabilaceae</taxon>
        <taxon>Candidatus Methylomirabilis</taxon>
    </lineage>
</organism>
<dbReference type="EMBL" id="JAIOIU010000039">
    <property type="protein sequence ID" value="MBZ0159267.1"/>
    <property type="molecule type" value="Genomic_DNA"/>
</dbReference>
<protein>
    <submittedName>
        <fullName evidence="2">LON peptidase substrate-binding domain-containing protein</fullName>
    </submittedName>
</protein>
<evidence type="ECO:0000259" key="1">
    <source>
        <dbReference type="PROSITE" id="PS51787"/>
    </source>
</evidence>
<proteinExistence type="predicted"/>
<dbReference type="SUPFAM" id="SSF88697">
    <property type="entry name" value="PUA domain-like"/>
    <property type="match status" value="1"/>
</dbReference>
<sequence>MLFGKKEEKGPGGAEDVLELPLLPLRDIIVFPYMVVPLFVGRERSIRALEAAIGADKRILLCAQKQAKIQDPGPDDIHPIGTVGAVIQLLRLPDSTAKVLIEGKQRARVREYLPNEDYFLVRADKAEMTVERDKRADALMRSVIETFERYVKLNKRIPPEMVMSVGSIEEPGRLADTIVAHLSLKLENKQAILEALSPLERLEKLFEYM</sequence>
<dbReference type="InterPro" id="IPR027065">
    <property type="entry name" value="Lon_Prtase"/>
</dbReference>
<dbReference type="PANTHER" id="PTHR10046">
    <property type="entry name" value="ATP DEPENDENT LON PROTEASE FAMILY MEMBER"/>
    <property type="match status" value="1"/>
</dbReference>
<feature type="non-terminal residue" evidence="2">
    <location>
        <position position="209"/>
    </location>
</feature>
<dbReference type="SMART" id="SM00464">
    <property type="entry name" value="LON"/>
    <property type="match status" value="1"/>
</dbReference>
<evidence type="ECO:0000313" key="3">
    <source>
        <dbReference type="Proteomes" id="UP001197609"/>
    </source>
</evidence>
<name>A0AAJ1EK08_9BACT</name>
<reference evidence="2 3" key="1">
    <citation type="journal article" date="2021" name="bioRxiv">
        <title>Unraveling nitrogen, sulfur and carbon metabolic pathways and microbial community transcriptional responses to substrate deprivation and toxicity stresses in a bioreactor mimicking anoxic brackish coastal sediment conditions.</title>
        <authorList>
            <person name="Martins P.D."/>
            <person name="Echeveste M.J."/>
            <person name="Arshad A."/>
            <person name="Kurth J."/>
            <person name="Ouboter H."/>
            <person name="Jetten M.S.M."/>
            <person name="Welte C.U."/>
        </authorList>
    </citation>
    <scope>NUCLEOTIDE SEQUENCE [LARGE SCALE GENOMIC DNA]</scope>
    <source>
        <strain evidence="2">MAG_38</strain>
    </source>
</reference>
<dbReference type="Pfam" id="PF02190">
    <property type="entry name" value="LON_substr_bdg"/>
    <property type="match status" value="1"/>
</dbReference>
<evidence type="ECO:0000313" key="2">
    <source>
        <dbReference type="EMBL" id="MBZ0159267.1"/>
    </source>
</evidence>
<dbReference type="GO" id="GO:0030163">
    <property type="term" value="P:protein catabolic process"/>
    <property type="evidence" value="ECO:0007669"/>
    <property type="project" value="InterPro"/>
</dbReference>
<dbReference type="GO" id="GO:0005524">
    <property type="term" value="F:ATP binding"/>
    <property type="evidence" value="ECO:0007669"/>
    <property type="project" value="InterPro"/>
</dbReference>
<comment type="caution">
    <text evidence="2">The sequence shown here is derived from an EMBL/GenBank/DDBJ whole genome shotgun (WGS) entry which is preliminary data.</text>
</comment>